<keyword evidence="2" id="KW-0441">Lipid A biosynthesis</keyword>
<dbReference type="InterPro" id="IPR011004">
    <property type="entry name" value="Trimer_LpxA-like_sf"/>
</dbReference>
<dbReference type="NCBIfam" id="TIGR01853">
    <property type="entry name" value="lipid_A_lpxD"/>
    <property type="match status" value="1"/>
</dbReference>
<dbReference type="Gene3D" id="2.160.10.10">
    <property type="entry name" value="Hexapeptide repeat proteins"/>
    <property type="match status" value="1"/>
</dbReference>
<name>A0A381WIN2_9ZZZZ</name>
<dbReference type="Gene3D" id="3.40.1390.10">
    <property type="entry name" value="MurE/MurF, N-terminal domain"/>
    <property type="match status" value="1"/>
</dbReference>
<evidence type="ECO:0000256" key="6">
    <source>
        <dbReference type="ARBA" id="ARBA00023315"/>
    </source>
</evidence>
<dbReference type="PANTHER" id="PTHR43378:SF2">
    <property type="entry name" value="UDP-3-O-ACYLGLUCOSAMINE N-ACYLTRANSFERASE 1, MITOCHONDRIAL-RELATED"/>
    <property type="match status" value="1"/>
</dbReference>
<dbReference type="CDD" id="cd03352">
    <property type="entry name" value="LbH_LpxD"/>
    <property type="match status" value="1"/>
</dbReference>
<dbReference type="GO" id="GO:0009245">
    <property type="term" value="P:lipid A biosynthetic process"/>
    <property type="evidence" value="ECO:0007669"/>
    <property type="project" value="UniProtKB-KW"/>
</dbReference>
<keyword evidence="1" id="KW-0444">Lipid biosynthesis</keyword>
<organism evidence="8">
    <name type="scientific">marine metagenome</name>
    <dbReference type="NCBI Taxonomy" id="408172"/>
    <lineage>
        <taxon>unclassified sequences</taxon>
        <taxon>metagenomes</taxon>
        <taxon>ecological metagenomes</taxon>
    </lineage>
</organism>
<accession>A0A381WIN2</accession>
<dbReference type="NCBIfam" id="NF002060">
    <property type="entry name" value="PRK00892.1"/>
    <property type="match status" value="1"/>
</dbReference>
<dbReference type="Pfam" id="PF04613">
    <property type="entry name" value="LpxD"/>
    <property type="match status" value="1"/>
</dbReference>
<keyword evidence="4" id="KW-0677">Repeat</keyword>
<dbReference type="InterPro" id="IPR020573">
    <property type="entry name" value="UDP_GlcNAc_AcTrfase_non-rep"/>
</dbReference>
<sequence length="350" mass="37111">MRILSDTAFTLEHLASKYDCKIQGDPSTVVTNVATLSNASNNSLTFFANSKYKSELKETNAAAVVLTGHDVEFCPTASLVTTDPYLLFARIASDFDISKQFQPGIHAAAVIDSSCDVPSTCGIRAGVVLAMNVELGEHVFIGANSVVEKDTKIGASSWISPGVIIHEGTEIGSRAIIHPGVVIGADGFGFSEAKDSAWVKIPQMGRVIIGDDVEVGANTTIDRGTLSDTVIGNGVKLDNLIQIGHNVIVGDHTAIVAQTGISGSTEIGKRCKIGGQVGMVGHLKITDDTTIAARTTVTKDIKDSGVYAGNLFSHQKASEWQKNAVSFRKLNKLQKLVSLINKKVDKDNDS</sequence>
<protein>
    <recommendedName>
        <fullName evidence="7">UDP-3-O-[3-hydroxymyristoyl] glucosamine N-acyltransferase non-repeat region domain-containing protein</fullName>
    </recommendedName>
</protein>
<proteinExistence type="inferred from homology"/>
<dbReference type="InterPro" id="IPR007691">
    <property type="entry name" value="LpxD"/>
</dbReference>
<dbReference type="Pfam" id="PF00132">
    <property type="entry name" value="Hexapep"/>
    <property type="match status" value="1"/>
</dbReference>
<evidence type="ECO:0000313" key="8">
    <source>
        <dbReference type="EMBL" id="SVA52365.1"/>
    </source>
</evidence>
<feature type="domain" description="UDP-3-O-[3-hydroxymyristoyl] glucosamine N-acyltransferase non-repeat region" evidence="7">
    <location>
        <begin position="28"/>
        <end position="92"/>
    </location>
</feature>
<dbReference type="GO" id="GO:0016020">
    <property type="term" value="C:membrane"/>
    <property type="evidence" value="ECO:0007669"/>
    <property type="project" value="GOC"/>
</dbReference>
<dbReference type="SUPFAM" id="SSF51161">
    <property type="entry name" value="Trimeric LpxA-like enzymes"/>
    <property type="match status" value="1"/>
</dbReference>
<dbReference type="EMBL" id="UINC01011931">
    <property type="protein sequence ID" value="SVA52365.1"/>
    <property type="molecule type" value="Genomic_DNA"/>
</dbReference>
<reference evidence="8" key="1">
    <citation type="submission" date="2018-05" db="EMBL/GenBank/DDBJ databases">
        <authorList>
            <person name="Lanie J.A."/>
            <person name="Ng W.-L."/>
            <person name="Kazmierczak K.M."/>
            <person name="Andrzejewski T.M."/>
            <person name="Davidsen T.M."/>
            <person name="Wayne K.J."/>
            <person name="Tettelin H."/>
            <person name="Glass J.I."/>
            <person name="Rusch D."/>
            <person name="Podicherti R."/>
            <person name="Tsui H.-C.T."/>
            <person name="Winkler M.E."/>
        </authorList>
    </citation>
    <scope>NUCLEOTIDE SEQUENCE</scope>
</reference>
<dbReference type="GO" id="GO:0016410">
    <property type="term" value="F:N-acyltransferase activity"/>
    <property type="evidence" value="ECO:0007669"/>
    <property type="project" value="InterPro"/>
</dbReference>
<evidence type="ECO:0000256" key="3">
    <source>
        <dbReference type="ARBA" id="ARBA00022679"/>
    </source>
</evidence>
<dbReference type="InterPro" id="IPR001451">
    <property type="entry name" value="Hexapep"/>
</dbReference>
<gene>
    <name evidence="8" type="ORF">METZ01_LOCUS105219</name>
</gene>
<keyword evidence="3" id="KW-0808">Transferase</keyword>
<dbReference type="HAMAP" id="MF_00523">
    <property type="entry name" value="LpxD"/>
    <property type="match status" value="1"/>
</dbReference>
<evidence type="ECO:0000256" key="1">
    <source>
        <dbReference type="ARBA" id="ARBA00022516"/>
    </source>
</evidence>
<keyword evidence="5" id="KW-0443">Lipid metabolism</keyword>
<evidence type="ECO:0000259" key="7">
    <source>
        <dbReference type="Pfam" id="PF04613"/>
    </source>
</evidence>
<dbReference type="PANTHER" id="PTHR43378">
    <property type="entry name" value="UDP-3-O-ACYLGLUCOSAMINE N-ACYLTRANSFERASE"/>
    <property type="match status" value="1"/>
</dbReference>
<evidence type="ECO:0000256" key="2">
    <source>
        <dbReference type="ARBA" id="ARBA00022556"/>
    </source>
</evidence>
<evidence type="ECO:0000256" key="4">
    <source>
        <dbReference type="ARBA" id="ARBA00022737"/>
    </source>
</evidence>
<keyword evidence="6" id="KW-0012">Acyltransferase</keyword>
<dbReference type="Pfam" id="PF14602">
    <property type="entry name" value="Hexapep_2"/>
    <property type="match status" value="1"/>
</dbReference>
<dbReference type="AlphaFoldDB" id="A0A381WIN2"/>
<evidence type="ECO:0000256" key="5">
    <source>
        <dbReference type="ARBA" id="ARBA00023098"/>
    </source>
</evidence>